<gene>
    <name evidence="4" type="ORF">GOOTI_111_00310</name>
</gene>
<dbReference type="InterPro" id="IPR050109">
    <property type="entry name" value="HTH-type_TetR-like_transc_reg"/>
</dbReference>
<accession>H5TLZ4</accession>
<dbReference type="AlphaFoldDB" id="H5TLZ4"/>
<dbReference type="Proteomes" id="UP000005038">
    <property type="component" value="Unassembled WGS sequence"/>
</dbReference>
<dbReference type="GO" id="GO:0003700">
    <property type="term" value="F:DNA-binding transcription factor activity"/>
    <property type="evidence" value="ECO:0007669"/>
    <property type="project" value="TreeGrafter"/>
</dbReference>
<dbReference type="RefSeq" id="WP_007238738.1">
    <property type="nucleotide sequence ID" value="NZ_BAFB01000111.1"/>
</dbReference>
<dbReference type="PANTHER" id="PTHR30055">
    <property type="entry name" value="HTH-TYPE TRANSCRIPTIONAL REGULATOR RUTR"/>
    <property type="match status" value="1"/>
</dbReference>
<proteinExistence type="predicted"/>
<evidence type="ECO:0000313" key="5">
    <source>
        <dbReference type="Proteomes" id="UP000005038"/>
    </source>
</evidence>
<dbReference type="GO" id="GO:0000976">
    <property type="term" value="F:transcription cis-regulatory region binding"/>
    <property type="evidence" value="ECO:0007669"/>
    <property type="project" value="TreeGrafter"/>
</dbReference>
<dbReference type="PROSITE" id="PS50977">
    <property type="entry name" value="HTH_TETR_2"/>
    <property type="match status" value="1"/>
</dbReference>
<organism evidence="4 5">
    <name type="scientific">Gordonia otitidis (strain DSM 44809 / CCUG 52243 / JCM 12355 / NBRC 100426 / IFM 10032)</name>
    <dbReference type="NCBI Taxonomy" id="1108044"/>
    <lineage>
        <taxon>Bacteria</taxon>
        <taxon>Bacillati</taxon>
        <taxon>Actinomycetota</taxon>
        <taxon>Actinomycetes</taxon>
        <taxon>Mycobacteriales</taxon>
        <taxon>Gordoniaceae</taxon>
        <taxon>Gordonia</taxon>
    </lineage>
</organism>
<dbReference type="EMBL" id="BAFB01000111">
    <property type="protein sequence ID" value="GAB34502.1"/>
    <property type="molecule type" value="Genomic_DNA"/>
</dbReference>
<keyword evidence="1 2" id="KW-0238">DNA-binding</keyword>
<reference evidence="4" key="1">
    <citation type="submission" date="2012-02" db="EMBL/GenBank/DDBJ databases">
        <title>Whole genome shotgun sequence of Gordonia otitidis NBRC 100426.</title>
        <authorList>
            <person name="Yoshida I."/>
            <person name="Hosoyama A."/>
            <person name="Tsuchikane K."/>
            <person name="Katsumata H."/>
            <person name="Yamazaki S."/>
            <person name="Fujita N."/>
        </authorList>
    </citation>
    <scope>NUCLEOTIDE SEQUENCE [LARGE SCALE GENOMIC DNA]</scope>
    <source>
        <strain evidence="4">NBRC 100426</strain>
    </source>
</reference>
<dbReference type="SUPFAM" id="SSF46689">
    <property type="entry name" value="Homeodomain-like"/>
    <property type="match status" value="1"/>
</dbReference>
<dbReference type="Gene3D" id="1.10.357.10">
    <property type="entry name" value="Tetracycline Repressor, domain 2"/>
    <property type="match status" value="1"/>
</dbReference>
<dbReference type="PANTHER" id="PTHR30055:SF226">
    <property type="entry name" value="HTH-TYPE TRANSCRIPTIONAL REGULATOR PKSA"/>
    <property type="match status" value="1"/>
</dbReference>
<evidence type="ECO:0000259" key="3">
    <source>
        <dbReference type="PROSITE" id="PS50977"/>
    </source>
</evidence>
<feature type="domain" description="HTH tetR-type" evidence="3">
    <location>
        <begin position="14"/>
        <end position="74"/>
    </location>
</feature>
<evidence type="ECO:0000256" key="1">
    <source>
        <dbReference type="ARBA" id="ARBA00023125"/>
    </source>
</evidence>
<dbReference type="OrthoDB" id="4709704at2"/>
<comment type="caution">
    <text evidence="4">The sequence shown here is derived from an EMBL/GenBank/DDBJ whole genome shotgun (WGS) entry which is preliminary data.</text>
</comment>
<dbReference type="STRING" id="1108044.GOOTI_111_00310"/>
<name>H5TLZ4_GORO1</name>
<dbReference type="InterPro" id="IPR001647">
    <property type="entry name" value="HTH_TetR"/>
</dbReference>
<sequence>MPRIKAGSVAEHRAAVMAQLLDGTERLLLSGPDATLTAAGIAAEAGIARNSIYRYVSSVDDLIEMVLERGFTDWSTAVTERVAEAPDPRTAILTYAEANLEFAADGRHAWRTAISRIHLSDNARSRVMALHEQITDTLHEAIAALDVLDTDLTEATVGAIVDACIGRVDAGQPVSEVIDHARKTVGAVLDACMPD</sequence>
<protein>
    <submittedName>
        <fullName evidence="4">TetR family transcriptional regulator</fullName>
    </submittedName>
</protein>
<dbReference type="InterPro" id="IPR009057">
    <property type="entry name" value="Homeodomain-like_sf"/>
</dbReference>
<evidence type="ECO:0000313" key="4">
    <source>
        <dbReference type="EMBL" id="GAB34502.1"/>
    </source>
</evidence>
<keyword evidence="5" id="KW-1185">Reference proteome</keyword>
<feature type="DNA-binding region" description="H-T-H motif" evidence="2">
    <location>
        <begin position="37"/>
        <end position="56"/>
    </location>
</feature>
<evidence type="ECO:0000256" key="2">
    <source>
        <dbReference type="PROSITE-ProRule" id="PRU00335"/>
    </source>
</evidence>